<keyword evidence="7 11" id="KW-0408">Iron</keyword>
<evidence type="ECO:0000256" key="9">
    <source>
        <dbReference type="ARBA" id="ARBA00023239"/>
    </source>
</evidence>
<dbReference type="AlphaFoldDB" id="V2UT69"/>
<comment type="caution">
    <text evidence="14">The sequence shown here is derived from an EMBL/GenBank/DDBJ whole genome shotgun (WGS) entry which is preliminary data.</text>
</comment>
<evidence type="ECO:0000256" key="4">
    <source>
        <dbReference type="ARBA" id="ARBA00022432"/>
    </source>
</evidence>
<evidence type="ECO:0000259" key="12">
    <source>
        <dbReference type="Pfam" id="PF03313"/>
    </source>
</evidence>
<keyword evidence="15" id="KW-1185">Reference proteome</keyword>
<dbReference type="GO" id="GO:0009063">
    <property type="term" value="P:amino acid catabolic process"/>
    <property type="evidence" value="ECO:0007669"/>
    <property type="project" value="UniProtKB-ARBA"/>
</dbReference>
<sequence>MALSVFDLFKIGVGPSSSHTVGPMRAAYSFSQYLEKHHLLTSVSKVSIHLYGSLSSTGIGHNTDKATILGLMGFEPESIDTQQSDSLLKTALAQKTLTINGTHPVAFDYMTDVMFTDEPLAYHPNAMTLEGHDGQGNVLYKNTYYSVGGGFIVDESHIQQDSLVADDTQIPYPFSSAKELLALCKQHNLSVGQLMLENEKSWRSEAEIQAKIMSIWQVMQECIQNGLHNEGILPGGLNIKRRAKKIHQQLLQKKNSNLIDTTFTAMEWVNLFALAVNEENAAGGRVVTAPTNGAAGIIPAVLYYYVTFSQDLSEDKIVRFFLSAAAVGILCKLKASISGAEVGCQGEVGSACSMASAGLTEILGGTPDQVEHAAEIGLEHNLGLTCDPVGGLVQVPCIERNAIAAVKAINAAQMALHDEDEHFISLDKVIQTMKETGKDMSDKYKETSKGGLAVNSIEC</sequence>
<dbReference type="PANTHER" id="PTHR30182">
    <property type="entry name" value="L-SERINE DEHYDRATASE"/>
    <property type="match status" value="1"/>
</dbReference>
<evidence type="ECO:0000259" key="13">
    <source>
        <dbReference type="Pfam" id="PF03315"/>
    </source>
</evidence>
<keyword evidence="8 11" id="KW-0411">Iron-sulfur</keyword>
<dbReference type="STRING" id="396323.VH98_09305"/>
<dbReference type="GO" id="GO:0003941">
    <property type="term" value="F:L-serine ammonia-lyase activity"/>
    <property type="evidence" value="ECO:0007669"/>
    <property type="project" value="UniProtKB-UniRule"/>
</dbReference>
<feature type="domain" description="Serine dehydratase-like alpha subunit" evidence="12">
    <location>
        <begin position="187"/>
        <end position="453"/>
    </location>
</feature>
<evidence type="ECO:0000256" key="8">
    <source>
        <dbReference type="ARBA" id="ARBA00023014"/>
    </source>
</evidence>
<dbReference type="GO" id="GO:0046872">
    <property type="term" value="F:metal ion binding"/>
    <property type="evidence" value="ECO:0007669"/>
    <property type="project" value="UniProtKB-KW"/>
</dbReference>
<keyword evidence="9 11" id="KW-0456">Lyase</keyword>
<organism evidence="14 15">
    <name type="scientific">Acinetobacter brisouii CIP 110357</name>
    <dbReference type="NCBI Taxonomy" id="1341683"/>
    <lineage>
        <taxon>Bacteria</taxon>
        <taxon>Pseudomonadati</taxon>
        <taxon>Pseudomonadota</taxon>
        <taxon>Gammaproteobacteria</taxon>
        <taxon>Moraxellales</taxon>
        <taxon>Moraxellaceae</taxon>
        <taxon>Acinetobacter</taxon>
    </lineage>
</organism>
<dbReference type="Gene3D" id="3.30.1330.90">
    <property type="entry name" value="D-3-phosphoglycerate dehydrogenase, domain 3"/>
    <property type="match status" value="1"/>
</dbReference>
<dbReference type="Pfam" id="PF03313">
    <property type="entry name" value="SDH_alpha"/>
    <property type="match status" value="1"/>
</dbReference>
<comment type="cofactor">
    <cofactor evidence="1 11">
        <name>[4Fe-4S] cluster</name>
        <dbReference type="ChEBI" id="CHEBI:49883"/>
    </cofactor>
</comment>
<keyword evidence="5 11" id="KW-0004">4Fe-4S</keyword>
<comment type="similarity">
    <text evidence="3 11">Belongs to the iron-sulfur dependent L-serine dehydratase family.</text>
</comment>
<keyword evidence="6 11" id="KW-0479">Metal-binding</keyword>
<feature type="domain" description="Serine dehydratase beta chain" evidence="13">
    <location>
        <begin position="4"/>
        <end position="156"/>
    </location>
</feature>
<evidence type="ECO:0000256" key="11">
    <source>
        <dbReference type="RuleBase" id="RU366059"/>
    </source>
</evidence>
<dbReference type="GO" id="GO:0006094">
    <property type="term" value="P:gluconeogenesis"/>
    <property type="evidence" value="ECO:0007669"/>
    <property type="project" value="UniProtKB-KW"/>
</dbReference>
<comment type="pathway">
    <text evidence="2">Carbohydrate biosynthesis; gluconeogenesis.</text>
</comment>
<dbReference type="NCBIfam" id="TIGR00720">
    <property type="entry name" value="sda_mono"/>
    <property type="match status" value="1"/>
</dbReference>
<accession>V2UT69</accession>
<dbReference type="InterPro" id="IPR005131">
    <property type="entry name" value="Ser_deHydtase_bsu"/>
</dbReference>
<comment type="catalytic activity">
    <reaction evidence="10 11">
        <text>L-serine = pyruvate + NH4(+)</text>
        <dbReference type="Rhea" id="RHEA:19169"/>
        <dbReference type="ChEBI" id="CHEBI:15361"/>
        <dbReference type="ChEBI" id="CHEBI:28938"/>
        <dbReference type="ChEBI" id="CHEBI:33384"/>
        <dbReference type="EC" id="4.3.1.17"/>
    </reaction>
</comment>
<dbReference type="Pfam" id="PF03315">
    <property type="entry name" value="SDH_beta"/>
    <property type="match status" value="1"/>
</dbReference>
<dbReference type="EC" id="4.3.1.17" evidence="11"/>
<evidence type="ECO:0000313" key="15">
    <source>
        <dbReference type="Proteomes" id="UP000018418"/>
    </source>
</evidence>
<dbReference type="OrthoDB" id="9805537at2"/>
<proteinExistence type="inferred from homology"/>
<dbReference type="RefSeq" id="WP_004901539.1">
    <property type="nucleotide sequence ID" value="NZ_BBTI01000009.1"/>
</dbReference>
<evidence type="ECO:0000256" key="5">
    <source>
        <dbReference type="ARBA" id="ARBA00022485"/>
    </source>
</evidence>
<dbReference type="PATRIC" id="fig|1341683.3.peg.1203"/>
<gene>
    <name evidence="14" type="ORF">P255_01215</name>
</gene>
<dbReference type="Proteomes" id="UP000018418">
    <property type="component" value="Unassembled WGS sequence"/>
</dbReference>
<evidence type="ECO:0000313" key="14">
    <source>
        <dbReference type="EMBL" id="ESK51786.1"/>
    </source>
</evidence>
<evidence type="ECO:0000256" key="3">
    <source>
        <dbReference type="ARBA" id="ARBA00008636"/>
    </source>
</evidence>
<evidence type="ECO:0000256" key="1">
    <source>
        <dbReference type="ARBA" id="ARBA00001966"/>
    </source>
</evidence>
<evidence type="ECO:0000256" key="7">
    <source>
        <dbReference type="ARBA" id="ARBA00023004"/>
    </source>
</evidence>
<dbReference type="InterPro" id="IPR005130">
    <property type="entry name" value="Ser_deHydtase-like_asu"/>
</dbReference>
<dbReference type="InterPro" id="IPR029009">
    <property type="entry name" value="ASB_dom_sf"/>
</dbReference>
<reference evidence="14 15" key="1">
    <citation type="submission" date="2013-10" db="EMBL/GenBank/DDBJ databases">
        <title>The Genome Sequence of Acinetobacter brisouii CIP 110357.</title>
        <authorList>
            <consortium name="The Broad Institute Genomics Platform"/>
            <consortium name="The Broad Institute Genome Sequencing Center for Infectious Disease"/>
            <person name="Cerqueira G."/>
            <person name="Feldgarden M."/>
            <person name="Courvalin P."/>
            <person name="Grillot-Courvalin C."/>
            <person name="Clermont D."/>
            <person name="Rocha E."/>
            <person name="Yoon E.-J."/>
            <person name="Nemec A."/>
            <person name="Young S.K."/>
            <person name="Zeng Q."/>
            <person name="Gargeya S."/>
            <person name="Fitzgerald M."/>
            <person name="Abouelleil A."/>
            <person name="Alvarado L."/>
            <person name="Berlin A.M."/>
            <person name="Chapman S.B."/>
            <person name="Gainer-Dewar J."/>
            <person name="Goldberg J."/>
            <person name="Gnerre S."/>
            <person name="Griggs A."/>
            <person name="Gujja S."/>
            <person name="Hansen M."/>
            <person name="Howarth C."/>
            <person name="Imamovic A."/>
            <person name="Ireland A."/>
            <person name="Larimer J."/>
            <person name="McCowan C."/>
            <person name="Murphy C."/>
            <person name="Pearson M."/>
            <person name="Poon T.W."/>
            <person name="Priest M."/>
            <person name="Roberts A."/>
            <person name="Saif S."/>
            <person name="Shea T."/>
            <person name="Sykes S."/>
            <person name="Wortman J."/>
            <person name="Nusbaum C."/>
            <person name="Birren B."/>
        </authorList>
    </citation>
    <scope>NUCLEOTIDE SEQUENCE [LARGE SCALE GENOMIC DNA]</scope>
    <source>
        <strain evidence="14 15">CIP 110357</strain>
    </source>
</reference>
<dbReference type="FunFam" id="3.30.1330.90:FF:000001">
    <property type="entry name" value="L-serine ammonia-lyase 1"/>
    <property type="match status" value="1"/>
</dbReference>
<dbReference type="HOGENOM" id="CLU_022305_0_1_6"/>
<protein>
    <recommendedName>
        <fullName evidence="11">L-serine dehydratase</fullName>
        <ecNumber evidence="11">4.3.1.17</ecNumber>
    </recommendedName>
</protein>
<evidence type="ECO:0000256" key="6">
    <source>
        <dbReference type="ARBA" id="ARBA00022723"/>
    </source>
</evidence>
<evidence type="ECO:0000256" key="10">
    <source>
        <dbReference type="ARBA" id="ARBA00049406"/>
    </source>
</evidence>
<dbReference type="PANTHER" id="PTHR30182:SF1">
    <property type="entry name" value="L-SERINE DEHYDRATASE 1"/>
    <property type="match status" value="1"/>
</dbReference>
<evidence type="ECO:0000256" key="2">
    <source>
        <dbReference type="ARBA" id="ARBA00004742"/>
    </source>
</evidence>
<dbReference type="GO" id="GO:0051539">
    <property type="term" value="F:4 iron, 4 sulfur cluster binding"/>
    <property type="evidence" value="ECO:0007669"/>
    <property type="project" value="UniProtKB-UniRule"/>
</dbReference>
<dbReference type="SUPFAM" id="SSF143548">
    <property type="entry name" value="Serine metabolism enzymes domain"/>
    <property type="match status" value="1"/>
</dbReference>
<dbReference type="EMBL" id="AYEU01000005">
    <property type="protein sequence ID" value="ESK51786.1"/>
    <property type="molecule type" value="Genomic_DNA"/>
</dbReference>
<name>V2UT69_9GAMM</name>
<keyword evidence="4 11" id="KW-0312">Gluconeogenesis</keyword>
<dbReference type="InterPro" id="IPR051318">
    <property type="entry name" value="Fe-S_L-Ser"/>
</dbReference>
<dbReference type="InterPro" id="IPR004644">
    <property type="entry name" value="Fe-S_L-Ser_mono"/>
</dbReference>